<sequence>MVAVRYDELSLAFDFVSYAATTEHNAYVSLDTGKIYWTSDSSDGFEEELPDDLASSDRYLAIPHKNEFNLGRRLALRLVAQELPACYEQVEGFFRRQGAYARFKDLLEREGVLERWYSFEADAVESALRQWCAENGLELVRT</sequence>
<protein>
    <submittedName>
        <fullName evidence="1">Uncharacterized protein</fullName>
    </submittedName>
</protein>
<gene>
    <name evidence="1" type="ORF">E1956_19260</name>
</gene>
<reference evidence="1 2" key="1">
    <citation type="submission" date="2019-03" db="EMBL/GenBank/DDBJ databases">
        <title>Paraburkholderia sp. 7MH5, isolated from subtropical forest soil.</title>
        <authorList>
            <person name="Gao Z.-H."/>
            <person name="Qiu L.-H."/>
        </authorList>
    </citation>
    <scope>NUCLEOTIDE SEQUENCE [LARGE SCALE GENOMIC DNA]</scope>
    <source>
        <strain evidence="1 2">7MH5</strain>
    </source>
</reference>
<proteinExistence type="predicted"/>
<name>A0A4P7CTK3_9BURK</name>
<evidence type="ECO:0000313" key="1">
    <source>
        <dbReference type="EMBL" id="QBQ99338.1"/>
    </source>
</evidence>
<organism evidence="1 2">
    <name type="scientific">Paraburkholderia pallida</name>
    <dbReference type="NCBI Taxonomy" id="2547399"/>
    <lineage>
        <taxon>Bacteria</taxon>
        <taxon>Pseudomonadati</taxon>
        <taxon>Pseudomonadota</taxon>
        <taxon>Betaproteobacteria</taxon>
        <taxon>Burkholderiales</taxon>
        <taxon>Burkholderiaceae</taxon>
        <taxon>Paraburkholderia</taxon>
    </lineage>
</organism>
<dbReference type="Proteomes" id="UP000295727">
    <property type="component" value="Chromosome 2"/>
</dbReference>
<keyword evidence="2" id="KW-1185">Reference proteome</keyword>
<dbReference type="AlphaFoldDB" id="A0A4P7CTK3"/>
<accession>A0A4P7CTK3</accession>
<dbReference type="KEGG" id="ppai:E1956_19260"/>
<dbReference type="RefSeq" id="WP_134751992.1">
    <property type="nucleotide sequence ID" value="NZ_CP038149.1"/>
</dbReference>
<evidence type="ECO:0000313" key="2">
    <source>
        <dbReference type="Proteomes" id="UP000295727"/>
    </source>
</evidence>
<dbReference type="OrthoDB" id="598113at2"/>
<dbReference type="EMBL" id="CP038149">
    <property type="protein sequence ID" value="QBQ99338.1"/>
    <property type="molecule type" value="Genomic_DNA"/>
</dbReference>